<accession>A0A0E9P717</accession>
<protein>
    <submittedName>
        <fullName evidence="1">Uncharacterized protein</fullName>
    </submittedName>
</protein>
<reference evidence="1" key="2">
    <citation type="journal article" date="2015" name="Fish Shellfish Immunol.">
        <title>Early steps in the European eel (Anguilla anguilla)-Vibrio vulnificus interaction in the gills: Role of the RtxA13 toxin.</title>
        <authorList>
            <person name="Callol A."/>
            <person name="Pajuelo D."/>
            <person name="Ebbesson L."/>
            <person name="Teles M."/>
            <person name="MacKenzie S."/>
            <person name="Amaro C."/>
        </authorList>
    </citation>
    <scope>NUCLEOTIDE SEQUENCE</scope>
</reference>
<sequence length="34" mass="3983">MVNKETPRKACGENVFMYLCVCLVYPTKHFTIVF</sequence>
<organism evidence="1">
    <name type="scientific">Anguilla anguilla</name>
    <name type="common">European freshwater eel</name>
    <name type="synonym">Muraena anguilla</name>
    <dbReference type="NCBI Taxonomy" id="7936"/>
    <lineage>
        <taxon>Eukaryota</taxon>
        <taxon>Metazoa</taxon>
        <taxon>Chordata</taxon>
        <taxon>Craniata</taxon>
        <taxon>Vertebrata</taxon>
        <taxon>Euteleostomi</taxon>
        <taxon>Actinopterygii</taxon>
        <taxon>Neopterygii</taxon>
        <taxon>Teleostei</taxon>
        <taxon>Anguilliformes</taxon>
        <taxon>Anguillidae</taxon>
        <taxon>Anguilla</taxon>
    </lineage>
</organism>
<dbReference type="AlphaFoldDB" id="A0A0E9P717"/>
<proteinExistence type="predicted"/>
<name>A0A0E9P717_ANGAN</name>
<evidence type="ECO:0000313" key="1">
    <source>
        <dbReference type="EMBL" id="JAH00421.1"/>
    </source>
</evidence>
<reference evidence="1" key="1">
    <citation type="submission" date="2014-11" db="EMBL/GenBank/DDBJ databases">
        <authorList>
            <person name="Amaro Gonzalez C."/>
        </authorList>
    </citation>
    <scope>NUCLEOTIDE SEQUENCE</scope>
</reference>
<dbReference type="EMBL" id="GBXM01108156">
    <property type="protein sequence ID" value="JAH00421.1"/>
    <property type="molecule type" value="Transcribed_RNA"/>
</dbReference>